<evidence type="ECO:0000259" key="6">
    <source>
        <dbReference type="SMART" id="SM00093"/>
    </source>
</evidence>
<sequence>MSRLTVIFLLVGAIVPLISSQCTPKTATPLLKRAVYDFTLGLMRRINQETESHFVTSALSPWALISTMSLGAANDTLKEIQNVLRLHPQKCFNNLFFNLINQITSKPSNPAAGMLERSATIFFDGSLNIKPKFLNDVTNIAASDARIVSFYDRTVTSAIINEHVRSVTNDAIDEIVTPSDLDDVYVVMIDALYFKGAWKIPFPYEDTEISAFYNSKGQQIGDVSLMYVSSRFNITSIDQIQAQVLELPYGEDTRYGMLIFLPYQNVTISRLIDSLKKISISSIYILFGNQEPQTVDVQIPRFKINTDINNLKELLMDMGLQNLFDQNTGNFPGISDYPLYVSNFIQKANIEVTEEGTEASAATAAFLESRMLPDQFVANKPFLFMIVDRQFHIPIFTGAYSKPSNF</sequence>
<feature type="chain" id="PRO_5035759347" description="Serpin domain-containing protein" evidence="5">
    <location>
        <begin position="21"/>
        <end position="406"/>
    </location>
</feature>
<evidence type="ECO:0000256" key="5">
    <source>
        <dbReference type="SAM" id="SignalP"/>
    </source>
</evidence>
<proteinExistence type="inferred from homology"/>
<evidence type="ECO:0000313" key="8">
    <source>
        <dbReference type="Proteomes" id="UP000494106"/>
    </source>
</evidence>
<evidence type="ECO:0000256" key="2">
    <source>
        <dbReference type="ARBA" id="ARBA00022690"/>
    </source>
</evidence>
<dbReference type="Gene3D" id="3.30.497.10">
    <property type="entry name" value="Antithrombin, subunit I, domain 2"/>
    <property type="match status" value="1"/>
</dbReference>
<comment type="caution">
    <text evidence="7">The sequence shown here is derived from an EMBL/GenBank/DDBJ whole genome shotgun (WGS) entry which is preliminary data.</text>
</comment>
<dbReference type="CDD" id="cd19598">
    <property type="entry name" value="serpin77Ba-like_insects"/>
    <property type="match status" value="1"/>
</dbReference>
<keyword evidence="8" id="KW-1185">Reference proteome</keyword>
<dbReference type="PROSITE" id="PS00284">
    <property type="entry name" value="SERPIN"/>
    <property type="match status" value="1"/>
</dbReference>
<dbReference type="Gene3D" id="2.30.39.10">
    <property type="entry name" value="Alpha-1-antitrypsin, domain 1"/>
    <property type="match status" value="1"/>
</dbReference>
<dbReference type="Pfam" id="PF00079">
    <property type="entry name" value="Serpin"/>
    <property type="match status" value="1"/>
</dbReference>
<name>A0A8S0YQZ3_ARCPL</name>
<organism evidence="7 8">
    <name type="scientific">Arctia plantaginis</name>
    <name type="common">Wood tiger moth</name>
    <name type="synonym">Phalaena plantaginis</name>
    <dbReference type="NCBI Taxonomy" id="874455"/>
    <lineage>
        <taxon>Eukaryota</taxon>
        <taxon>Metazoa</taxon>
        <taxon>Ecdysozoa</taxon>
        <taxon>Arthropoda</taxon>
        <taxon>Hexapoda</taxon>
        <taxon>Insecta</taxon>
        <taxon>Pterygota</taxon>
        <taxon>Neoptera</taxon>
        <taxon>Endopterygota</taxon>
        <taxon>Lepidoptera</taxon>
        <taxon>Glossata</taxon>
        <taxon>Ditrysia</taxon>
        <taxon>Noctuoidea</taxon>
        <taxon>Erebidae</taxon>
        <taxon>Arctiinae</taxon>
        <taxon>Arctia</taxon>
    </lineage>
</organism>
<dbReference type="InterPro" id="IPR042178">
    <property type="entry name" value="Serpin_sf_1"/>
</dbReference>
<dbReference type="GO" id="GO:0004867">
    <property type="term" value="F:serine-type endopeptidase inhibitor activity"/>
    <property type="evidence" value="ECO:0007669"/>
    <property type="project" value="UniProtKB-KW"/>
</dbReference>
<dbReference type="PANTHER" id="PTHR11461:SF211">
    <property type="entry name" value="GH10112P-RELATED"/>
    <property type="match status" value="1"/>
</dbReference>
<dbReference type="PANTHER" id="PTHR11461">
    <property type="entry name" value="SERINE PROTEASE INHIBITOR, SERPIN"/>
    <property type="match status" value="1"/>
</dbReference>
<dbReference type="InterPro" id="IPR036186">
    <property type="entry name" value="Serpin_sf"/>
</dbReference>
<evidence type="ECO:0000256" key="4">
    <source>
        <dbReference type="RuleBase" id="RU000411"/>
    </source>
</evidence>
<comment type="similarity">
    <text evidence="1 4">Belongs to the serpin family.</text>
</comment>
<evidence type="ECO:0000256" key="1">
    <source>
        <dbReference type="ARBA" id="ARBA00009500"/>
    </source>
</evidence>
<evidence type="ECO:0000313" key="7">
    <source>
        <dbReference type="EMBL" id="CAB3221585.1"/>
    </source>
</evidence>
<dbReference type="InterPro" id="IPR042185">
    <property type="entry name" value="Serpin_sf_2"/>
</dbReference>
<feature type="signal peptide" evidence="5">
    <location>
        <begin position="1"/>
        <end position="20"/>
    </location>
</feature>
<dbReference type="InterPro" id="IPR000215">
    <property type="entry name" value="Serpin_fam"/>
</dbReference>
<keyword evidence="2" id="KW-0646">Protease inhibitor</keyword>
<keyword evidence="3" id="KW-0722">Serine protease inhibitor</keyword>
<protein>
    <recommendedName>
        <fullName evidence="6">Serpin domain-containing protein</fullName>
    </recommendedName>
</protein>
<dbReference type="InterPro" id="IPR023795">
    <property type="entry name" value="Serpin_CS"/>
</dbReference>
<dbReference type="InterPro" id="IPR023796">
    <property type="entry name" value="Serpin_dom"/>
</dbReference>
<dbReference type="SMART" id="SM00093">
    <property type="entry name" value="SERPIN"/>
    <property type="match status" value="1"/>
</dbReference>
<dbReference type="AlphaFoldDB" id="A0A8S0YQZ3"/>
<dbReference type="Proteomes" id="UP000494106">
    <property type="component" value="Unassembled WGS sequence"/>
</dbReference>
<dbReference type="SUPFAM" id="SSF56574">
    <property type="entry name" value="Serpins"/>
    <property type="match status" value="1"/>
</dbReference>
<evidence type="ECO:0000256" key="3">
    <source>
        <dbReference type="ARBA" id="ARBA00022900"/>
    </source>
</evidence>
<keyword evidence="5" id="KW-0732">Signal</keyword>
<dbReference type="GO" id="GO:0005615">
    <property type="term" value="C:extracellular space"/>
    <property type="evidence" value="ECO:0007669"/>
    <property type="project" value="InterPro"/>
</dbReference>
<reference evidence="7 8" key="1">
    <citation type="submission" date="2020-04" db="EMBL/GenBank/DDBJ databases">
        <authorList>
            <person name="Wallbank WR R."/>
            <person name="Pardo Diaz C."/>
            <person name="Kozak K."/>
            <person name="Martin S."/>
            <person name="Jiggins C."/>
            <person name="Moest M."/>
            <person name="Warren A I."/>
            <person name="Byers J.R.P. K."/>
            <person name="Montejo-Kovacevich G."/>
            <person name="Yen C E."/>
        </authorList>
    </citation>
    <scope>NUCLEOTIDE SEQUENCE [LARGE SCALE GENOMIC DNA]</scope>
</reference>
<dbReference type="EMBL" id="CADEBC010000065">
    <property type="protein sequence ID" value="CAB3221585.1"/>
    <property type="molecule type" value="Genomic_DNA"/>
</dbReference>
<accession>A0A8S0YQZ3</accession>
<gene>
    <name evidence="7" type="ORF">APLA_LOCUS643</name>
</gene>
<feature type="domain" description="Serpin" evidence="6">
    <location>
        <begin position="40"/>
        <end position="403"/>
    </location>
</feature>
<dbReference type="OrthoDB" id="9440847at2759"/>